<feature type="region of interest" description="Disordered" evidence="1">
    <location>
        <begin position="175"/>
        <end position="237"/>
    </location>
</feature>
<evidence type="ECO:0000313" key="3">
    <source>
        <dbReference type="Proteomes" id="UP001529510"/>
    </source>
</evidence>
<feature type="region of interest" description="Disordered" evidence="1">
    <location>
        <begin position="50"/>
        <end position="84"/>
    </location>
</feature>
<dbReference type="EMBL" id="JAMKFB020000006">
    <property type="protein sequence ID" value="KAL0190807.1"/>
    <property type="molecule type" value="Genomic_DNA"/>
</dbReference>
<dbReference type="Proteomes" id="UP001529510">
    <property type="component" value="Unassembled WGS sequence"/>
</dbReference>
<gene>
    <name evidence="2" type="ORF">M9458_013505</name>
</gene>
<feature type="non-terminal residue" evidence="2">
    <location>
        <position position="237"/>
    </location>
</feature>
<sequence>DGQPTVDYVLEYQELAKTYSLGDSVQKAWFLGGLDDQWYSRMPKYLLQLSQSTPAGPSSGSSPITATSRQSSPNMATNPKSTYNMAANPESSPIIVAELQLPPIICHLSIAANLPSSPIMTASHQSSPSMAQHHRIFPCHDYSFRVRIPDNYQPLKHAGYSALKLTDRQTLKTANHPTLKHAGGPAHKYTSRPAIKHTSCPEPAPPERPTELAPAKHLPVSSPPGCPPESTAPPWLP</sequence>
<evidence type="ECO:0000256" key="1">
    <source>
        <dbReference type="SAM" id="MobiDB-lite"/>
    </source>
</evidence>
<proteinExistence type="predicted"/>
<feature type="non-terminal residue" evidence="2">
    <location>
        <position position="1"/>
    </location>
</feature>
<organism evidence="2 3">
    <name type="scientific">Cirrhinus mrigala</name>
    <name type="common">Mrigala</name>
    <dbReference type="NCBI Taxonomy" id="683832"/>
    <lineage>
        <taxon>Eukaryota</taxon>
        <taxon>Metazoa</taxon>
        <taxon>Chordata</taxon>
        <taxon>Craniata</taxon>
        <taxon>Vertebrata</taxon>
        <taxon>Euteleostomi</taxon>
        <taxon>Actinopterygii</taxon>
        <taxon>Neopterygii</taxon>
        <taxon>Teleostei</taxon>
        <taxon>Ostariophysi</taxon>
        <taxon>Cypriniformes</taxon>
        <taxon>Cyprinidae</taxon>
        <taxon>Labeoninae</taxon>
        <taxon>Labeonini</taxon>
        <taxon>Cirrhinus</taxon>
    </lineage>
</organism>
<comment type="caution">
    <text evidence="2">The sequence shown here is derived from an EMBL/GenBank/DDBJ whole genome shotgun (WGS) entry which is preliminary data.</text>
</comment>
<keyword evidence="3" id="KW-1185">Reference proteome</keyword>
<evidence type="ECO:0000313" key="2">
    <source>
        <dbReference type="EMBL" id="KAL0190807.1"/>
    </source>
</evidence>
<feature type="compositionally biased region" description="Pro residues" evidence="1">
    <location>
        <begin position="221"/>
        <end position="237"/>
    </location>
</feature>
<name>A0ABD0QX44_CIRMR</name>
<accession>A0ABD0QX44</accession>
<protein>
    <submittedName>
        <fullName evidence="2">Uncharacterized protein</fullName>
    </submittedName>
</protein>
<feature type="compositionally biased region" description="Low complexity" evidence="1">
    <location>
        <begin position="50"/>
        <end position="68"/>
    </location>
</feature>
<dbReference type="AlphaFoldDB" id="A0ABD0QX44"/>
<reference evidence="2 3" key="1">
    <citation type="submission" date="2024-05" db="EMBL/GenBank/DDBJ databases">
        <title>Genome sequencing and assembly of Indian major carp, Cirrhinus mrigala (Hamilton, 1822).</title>
        <authorList>
            <person name="Mohindra V."/>
            <person name="Chowdhury L.M."/>
            <person name="Lal K."/>
            <person name="Jena J.K."/>
        </authorList>
    </citation>
    <scope>NUCLEOTIDE SEQUENCE [LARGE SCALE GENOMIC DNA]</scope>
    <source>
        <strain evidence="2">CM1030</strain>
        <tissue evidence="2">Blood</tissue>
    </source>
</reference>
<feature type="compositionally biased region" description="Polar residues" evidence="1">
    <location>
        <begin position="69"/>
        <end position="84"/>
    </location>
</feature>